<dbReference type="CDD" id="cd00959">
    <property type="entry name" value="DeoC"/>
    <property type="match status" value="1"/>
</dbReference>
<dbReference type="GO" id="GO:0009264">
    <property type="term" value="P:deoxyribonucleotide catabolic process"/>
    <property type="evidence" value="ECO:0007669"/>
    <property type="project" value="InterPro"/>
</dbReference>
<dbReference type="OrthoDB" id="70823at2759"/>
<comment type="similarity">
    <text evidence="1">Belongs to the DeoC/FbaB aldolase family. DeoC type 1 subfamily.</text>
</comment>
<dbReference type="InterPro" id="IPR028581">
    <property type="entry name" value="DeoC_typeI"/>
</dbReference>
<evidence type="ECO:0000256" key="4">
    <source>
        <dbReference type="ARBA" id="ARBA00023239"/>
    </source>
</evidence>
<proteinExistence type="inferred from homology"/>
<dbReference type="GO" id="GO:0005737">
    <property type="term" value="C:cytoplasm"/>
    <property type="evidence" value="ECO:0007669"/>
    <property type="project" value="InterPro"/>
</dbReference>
<dbReference type="AlphaFoldDB" id="A0A9P6JQA2"/>
<dbReference type="SUPFAM" id="SSF51569">
    <property type="entry name" value="Aldolase"/>
    <property type="match status" value="1"/>
</dbReference>
<dbReference type="InterPro" id="IPR002915">
    <property type="entry name" value="DeoC/FbaB/LacD_aldolase"/>
</dbReference>
<dbReference type="InterPro" id="IPR013785">
    <property type="entry name" value="Aldolase_TIM"/>
</dbReference>
<evidence type="ECO:0000313" key="10">
    <source>
        <dbReference type="Proteomes" id="UP000807306"/>
    </source>
</evidence>
<keyword evidence="3" id="KW-0963">Cytoplasm</keyword>
<dbReference type="HAMAP" id="MF_00114">
    <property type="entry name" value="DeoC_type1"/>
    <property type="match status" value="1"/>
</dbReference>
<feature type="active site" description="Schiff-base intermediate with acetaldehyde" evidence="8">
    <location>
        <position position="195"/>
    </location>
</feature>
<evidence type="ECO:0000256" key="7">
    <source>
        <dbReference type="ARBA" id="ARBA00048791"/>
    </source>
</evidence>
<gene>
    <name evidence="9" type="ORF">CPB83DRAFT_853581</name>
</gene>
<evidence type="ECO:0000256" key="5">
    <source>
        <dbReference type="ARBA" id="ARBA00023270"/>
    </source>
</evidence>
<dbReference type="EC" id="4.1.2.4" evidence="2"/>
<dbReference type="SMART" id="SM01133">
    <property type="entry name" value="DeoC"/>
    <property type="match status" value="1"/>
</dbReference>
<dbReference type="NCBIfam" id="TIGR00126">
    <property type="entry name" value="deoC"/>
    <property type="match status" value="1"/>
</dbReference>
<dbReference type="Pfam" id="PF01791">
    <property type="entry name" value="DeoC"/>
    <property type="match status" value="1"/>
</dbReference>
<evidence type="ECO:0000256" key="8">
    <source>
        <dbReference type="PIRSR" id="PIRSR001357-50"/>
    </source>
</evidence>
<dbReference type="Proteomes" id="UP000807306">
    <property type="component" value="Unassembled WGS sequence"/>
</dbReference>
<dbReference type="GO" id="GO:0004139">
    <property type="term" value="F:deoxyribose-phosphate aldolase activity"/>
    <property type="evidence" value="ECO:0007669"/>
    <property type="project" value="UniProtKB-EC"/>
</dbReference>
<sequence>MENLTDSQWEVYITTKINNVLNSLVSEAISGSLASITAASDSRFPQAIDHTLLKQDATPAQIDKLCDEAIKFGFKSCCVNGLYIPQVTKRLQGSLSIPCCVVGFPLGAGSAKSKALETKDAIESGAEEIDVVLPLGLLLSNPPQYYELFHHLKTVIDAAGLAPVKVILETGLIPTPELKIAASVIAAEAGAAYVKTSTGFAGGTGATKEDVGLMYRAVQYTARVKIKASGGVRTFETCQEMFNAGAERIGTSSGVSLMQNITAATDSY</sequence>
<comment type="caution">
    <text evidence="9">The sequence shown here is derived from an EMBL/GenBank/DDBJ whole genome shotgun (WGS) entry which is preliminary data.</text>
</comment>
<comment type="catalytic activity">
    <reaction evidence="7">
        <text>2-deoxy-D-ribose 5-phosphate = D-glyceraldehyde 3-phosphate + acetaldehyde</text>
        <dbReference type="Rhea" id="RHEA:12821"/>
        <dbReference type="ChEBI" id="CHEBI:15343"/>
        <dbReference type="ChEBI" id="CHEBI:59776"/>
        <dbReference type="ChEBI" id="CHEBI:62877"/>
        <dbReference type="EC" id="4.1.2.4"/>
    </reaction>
</comment>
<dbReference type="EMBL" id="MU157849">
    <property type="protein sequence ID" value="KAF9528991.1"/>
    <property type="molecule type" value="Genomic_DNA"/>
</dbReference>
<dbReference type="PIRSF" id="PIRSF001357">
    <property type="entry name" value="DeoC"/>
    <property type="match status" value="1"/>
</dbReference>
<accession>A0A9P6JQA2</accession>
<dbReference type="FunFam" id="3.20.20.70:FF:000044">
    <property type="entry name" value="Deoxyribose-phosphate aldolase"/>
    <property type="match status" value="1"/>
</dbReference>
<keyword evidence="10" id="KW-1185">Reference proteome</keyword>
<evidence type="ECO:0000256" key="2">
    <source>
        <dbReference type="ARBA" id="ARBA00012515"/>
    </source>
</evidence>
<dbReference type="PANTHER" id="PTHR10889">
    <property type="entry name" value="DEOXYRIBOSE-PHOSPHATE ALDOLASE"/>
    <property type="match status" value="1"/>
</dbReference>
<dbReference type="InterPro" id="IPR011343">
    <property type="entry name" value="DeoC"/>
</dbReference>
<organism evidence="9 10">
    <name type="scientific">Crepidotus variabilis</name>
    <dbReference type="NCBI Taxonomy" id="179855"/>
    <lineage>
        <taxon>Eukaryota</taxon>
        <taxon>Fungi</taxon>
        <taxon>Dikarya</taxon>
        <taxon>Basidiomycota</taxon>
        <taxon>Agaricomycotina</taxon>
        <taxon>Agaricomycetes</taxon>
        <taxon>Agaricomycetidae</taxon>
        <taxon>Agaricales</taxon>
        <taxon>Agaricineae</taxon>
        <taxon>Crepidotaceae</taxon>
        <taxon>Crepidotus</taxon>
    </lineage>
</organism>
<keyword evidence="5 8" id="KW-0704">Schiff base</keyword>
<evidence type="ECO:0000256" key="1">
    <source>
        <dbReference type="ARBA" id="ARBA00010936"/>
    </source>
</evidence>
<evidence type="ECO:0000313" key="9">
    <source>
        <dbReference type="EMBL" id="KAF9528991.1"/>
    </source>
</evidence>
<dbReference type="GO" id="GO:0016052">
    <property type="term" value="P:carbohydrate catabolic process"/>
    <property type="evidence" value="ECO:0007669"/>
    <property type="project" value="TreeGrafter"/>
</dbReference>
<feature type="active site" description="Proton donor/acceptor" evidence="8">
    <location>
        <position position="227"/>
    </location>
</feature>
<protein>
    <recommendedName>
        <fullName evidence="2">deoxyribose-phosphate aldolase</fullName>
        <ecNumber evidence="2">4.1.2.4</ecNumber>
    </recommendedName>
    <alternativeName>
        <fullName evidence="6">2-deoxy-D-ribose 5-phosphate aldolase</fullName>
    </alternativeName>
</protein>
<evidence type="ECO:0000256" key="6">
    <source>
        <dbReference type="ARBA" id="ARBA00032755"/>
    </source>
</evidence>
<name>A0A9P6JQA2_9AGAR</name>
<keyword evidence="4" id="KW-0456">Lyase</keyword>
<dbReference type="PANTHER" id="PTHR10889:SF1">
    <property type="entry name" value="DEOXYRIBOSE-PHOSPHATE ALDOLASE"/>
    <property type="match status" value="1"/>
</dbReference>
<evidence type="ECO:0000256" key="3">
    <source>
        <dbReference type="ARBA" id="ARBA00022490"/>
    </source>
</evidence>
<reference evidence="9" key="1">
    <citation type="submission" date="2020-11" db="EMBL/GenBank/DDBJ databases">
        <authorList>
            <consortium name="DOE Joint Genome Institute"/>
            <person name="Ahrendt S."/>
            <person name="Riley R."/>
            <person name="Andreopoulos W."/>
            <person name="Labutti K."/>
            <person name="Pangilinan J."/>
            <person name="Ruiz-Duenas F.J."/>
            <person name="Barrasa J.M."/>
            <person name="Sanchez-Garcia M."/>
            <person name="Camarero S."/>
            <person name="Miyauchi S."/>
            <person name="Serrano A."/>
            <person name="Linde D."/>
            <person name="Babiker R."/>
            <person name="Drula E."/>
            <person name="Ayuso-Fernandez I."/>
            <person name="Pacheco R."/>
            <person name="Padilla G."/>
            <person name="Ferreira P."/>
            <person name="Barriuso J."/>
            <person name="Kellner H."/>
            <person name="Castanera R."/>
            <person name="Alfaro M."/>
            <person name="Ramirez L."/>
            <person name="Pisabarro A.G."/>
            <person name="Kuo A."/>
            <person name="Tritt A."/>
            <person name="Lipzen A."/>
            <person name="He G."/>
            <person name="Yan M."/>
            <person name="Ng V."/>
            <person name="Cullen D."/>
            <person name="Martin F."/>
            <person name="Rosso M.-N."/>
            <person name="Henrissat B."/>
            <person name="Hibbett D."/>
            <person name="Martinez A.T."/>
            <person name="Grigoriev I.V."/>
        </authorList>
    </citation>
    <scope>NUCLEOTIDE SEQUENCE</scope>
    <source>
        <strain evidence="9">CBS 506.95</strain>
    </source>
</reference>
<dbReference type="Gene3D" id="3.20.20.70">
    <property type="entry name" value="Aldolase class I"/>
    <property type="match status" value="1"/>
</dbReference>